<keyword evidence="2 4" id="KW-0863">Zinc-finger</keyword>
<evidence type="ECO:0000256" key="1">
    <source>
        <dbReference type="ARBA" id="ARBA00022723"/>
    </source>
</evidence>
<proteinExistence type="predicted"/>
<evidence type="ECO:0000256" key="5">
    <source>
        <dbReference type="SAM" id="Coils"/>
    </source>
</evidence>
<keyword evidence="1" id="KW-0479">Metal-binding</keyword>
<dbReference type="PROSITE" id="PS51999">
    <property type="entry name" value="ZF_GRF"/>
    <property type="match status" value="1"/>
</dbReference>
<evidence type="ECO:0000256" key="3">
    <source>
        <dbReference type="ARBA" id="ARBA00022833"/>
    </source>
</evidence>
<keyword evidence="5" id="KW-0175">Coiled coil</keyword>
<evidence type="ECO:0000256" key="4">
    <source>
        <dbReference type="PROSITE-ProRule" id="PRU01343"/>
    </source>
</evidence>
<dbReference type="OMA" id="YDDDWAS"/>
<dbReference type="GO" id="GO:0008270">
    <property type="term" value="F:zinc ion binding"/>
    <property type="evidence" value="ECO:0007669"/>
    <property type="project" value="UniProtKB-KW"/>
</dbReference>
<dbReference type="AlphaFoldDB" id="A0A3B5ZY36"/>
<dbReference type="PANTHER" id="PTHR35163">
    <property type="entry name" value="OS02G0467300 PROTEIN"/>
    <property type="match status" value="1"/>
</dbReference>
<name>A0A3B5ZY36_WHEAT</name>
<dbReference type="SMR" id="A0A3B5ZY36"/>
<evidence type="ECO:0000313" key="8">
    <source>
        <dbReference type="Proteomes" id="UP000019116"/>
    </source>
</evidence>
<reference evidence="7" key="2">
    <citation type="submission" date="2018-10" db="UniProtKB">
        <authorList>
            <consortium name="EnsemblPlants"/>
        </authorList>
    </citation>
    <scope>IDENTIFICATION</scope>
</reference>
<sequence length="398" mass="46733">MPSWNDEETSSEEECEVVSMDMGLMEELDTTVEPPFCGQLELAHPKCILHQMRPIKRVAFEGPVTGRRFYGCSVQENCVNCGVVEWVDGPWPTVLQRCLCKLWEMFHEQNFGRVQDKEKFEKELARLKSEHERELAKLRTENDKLCIEYTKLVDDVSKMFDWQDCRVDKQVYQKQVEEEELEKKKKELEEKAMLEVQMEKLKLAKEQRCILQSQADIIKNTRKAMKDVEVDRDVLKKEKAKLELVVAELLKEGYGSKEKLEQIKAILGSSTCCDMLVNDSTSRHRKETLQMDPDMGDVTEEEGEAVVVRIAAAAQRRRRRRRRQRALEAAQDEQQEEFNRRLSDKVLQKCNDEELELVFTGGRGRSFMEIIRWARMRAVMAPHPATRAKWVRFFERYD</sequence>
<feature type="coiled-coil region" evidence="5">
    <location>
        <begin position="117"/>
        <end position="252"/>
    </location>
</feature>
<evidence type="ECO:0000259" key="6">
    <source>
        <dbReference type="PROSITE" id="PS51999"/>
    </source>
</evidence>
<dbReference type="OrthoDB" id="696051at2759"/>
<reference evidence="7" key="1">
    <citation type="submission" date="2018-08" db="EMBL/GenBank/DDBJ databases">
        <authorList>
            <person name="Rossello M."/>
        </authorList>
    </citation>
    <scope>NUCLEOTIDE SEQUENCE [LARGE SCALE GENOMIC DNA]</scope>
    <source>
        <strain evidence="7">cv. Chinese Spring</strain>
    </source>
</reference>
<evidence type="ECO:0000313" key="7">
    <source>
        <dbReference type="EnsemblPlants" id="TraesCS1D02G320600.1"/>
    </source>
</evidence>
<accession>A0A3B5ZY36</accession>
<dbReference type="Gramene" id="TraesCS1D03G0760300.1">
    <property type="protein sequence ID" value="TraesCS1D03G0760300.1.CDS"/>
    <property type="gene ID" value="TraesCS1D03G0760300"/>
</dbReference>
<keyword evidence="8" id="KW-1185">Reference proteome</keyword>
<organism evidence="7">
    <name type="scientific">Triticum aestivum</name>
    <name type="common">Wheat</name>
    <dbReference type="NCBI Taxonomy" id="4565"/>
    <lineage>
        <taxon>Eukaryota</taxon>
        <taxon>Viridiplantae</taxon>
        <taxon>Streptophyta</taxon>
        <taxon>Embryophyta</taxon>
        <taxon>Tracheophyta</taxon>
        <taxon>Spermatophyta</taxon>
        <taxon>Magnoliopsida</taxon>
        <taxon>Liliopsida</taxon>
        <taxon>Poales</taxon>
        <taxon>Poaceae</taxon>
        <taxon>BOP clade</taxon>
        <taxon>Pooideae</taxon>
        <taxon>Triticodae</taxon>
        <taxon>Triticeae</taxon>
        <taxon>Triticinae</taxon>
        <taxon>Triticum</taxon>
    </lineage>
</organism>
<dbReference type="Gramene" id="TraesCS1D02G320600.1">
    <property type="protein sequence ID" value="TraesCS1D02G320600.1"/>
    <property type="gene ID" value="TraesCS1D02G320600"/>
</dbReference>
<dbReference type="EnsemblPlants" id="TraesCS1D02G320600.1">
    <property type="protein sequence ID" value="TraesCS1D02G320600.1"/>
    <property type="gene ID" value="TraesCS1D02G320600"/>
</dbReference>
<protein>
    <recommendedName>
        <fullName evidence="6">GRF-type domain-containing protein</fullName>
    </recommendedName>
</protein>
<feature type="domain" description="GRF-type" evidence="6">
    <location>
        <begin position="47"/>
        <end position="90"/>
    </location>
</feature>
<evidence type="ECO:0000256" key="2">
    <source>
        <dbReference type="ARBA" id="ARBA00022771"/>
    </source>
</evidence>
<keyword evidence="3" id="KW-0862">Zinc</keyword>
<dbReference type="Proteomes" id="UP000019116">
    <property type="component" value="Chromosome 1D"/>
</dbReference>
<dbReference type="PANTHER" id="PTHR35163:SF14">
    <property type="entry name" value="FACTOR OF DNA METHYLATION 1-5_IDN2 DOMAIN-CONTAINING PROTEIN"/>
    <property type="match status" value="1"/>
</dbReference>
<dbReference type="InterPro" id="IPR010666">
    <property type="entry name" value="Znf_GRF"/>
</dbReference>